<organism evidence="2 3">
    <name type="scientific">Entomortierella chlamydospora</name>
    <dbReference type="NCBI Taxonomy" id="101097"/>
    <lineage>
        <taxon>Eukaryota</taxon>
        <taxon>Fungi</taxon>
        <taxon>Fungi incertae sedis</taxon>
        <taxon>Mucoromycota</taxon>
        <taxon>Mortierellomycotina</taxon>
        <taxon>Mortierellomycetes</taxon>
        <taxon>Mortierellales</taxon>
        <taxon>Mortierellaceae</taxon>
        <taxon>Entomortierella</taxon>
    </lineage>
</organism>
<name>A0A9P6T2K3_9FUNG</name>
<feature type="transmembrane region" description="Helical" evidence="1">
    <location>
        <begin position="163"/>
        <end position="189"/>
    </location>
</feature>
<dbReference type="EMBL" id="JAAAID010000295">
    <property type="protein sequence ID" value="KAG0019328.1"/>
    <property type="molecule type" value="Genomic_DNA"/>
</dbReference>
<keyword evidence="3" id="KW-1185">Reference proteome</keyword>
<protein>
    <submittedName>
        <fullName evidence="2">Uncharacterized protein</fullName>
    </submittedName>
</protein>
<feature type="transmembrane region" description="Helical" evidence="1">
    <location>
        <begin position="201"/>
        <end position="234"/>
    </location>
</feature>
<accession>A0A9P6T2K3</accession>
<sequence length="450" mass="50637">MLLQQHSMARMVSLANATKLARTLPFRTIVSTSSVSGQEQGFTRMAGFFHNNAHIAKKTESLAARYNLSKVFSQNPQPQHRSFTFFSANSSLSSSSSSAAAAAKAPWAQSFQRQTVRGFSHQRNSLLTRNALTKPSFPQTIQRQQQRAYSGGRRRPFRFVFKMMLISTALVAIPMIFVFGAPVLSLAFVPLAVGGIVGGTFLLAGGFLFFVVPIVAVGGAITLWFFAMPAAVTAKDLKKVLKRARKQASSGSSLDPTPALTALGPGWEIQRSKPDEWFRWEFPRNEKELDKVSVRMAVFDPNDNSDRKHNSLRWMNFKDIYDDDDDDDDDKYRKGGMKDRVNLRIRNNSKKFSVENMLVRREDDHMVIQIEDDGAKLLNQKWAKKYLELAKLADRAATEIESIQGVKLGSQIVLVRKEGQSSFWNKFSLCGDIALRIPFDRTWVHDVTDE</sequence>
<proteinExistence type="predicted"/>
<evidence type="ECO:0000313" key="3">
    <source>
        <dbReference type="Proteomes" id="UP000703661"/>
    </source>
</evidence>
<gene>
    <name evidence="2" type="ORF">BGZ80_005983</name>
</gene>
<dbReference type="AlphaFoldDB" id="A0A9P6T2K3"/>
<keyword evidence="1" id="KW-0472">Membrane</keyword>
<dbReference type="Proteomes" id="UP000703661">
    <property type="component" value="Unassembled WGS sequence"/>
</dbReference>
<evidence type="ECO:0000256" key="1">
    <source>
        <dbReference type="SAM" id="Phobius"/>
    </source>
</evidence>
<keyword evidence="1" id="KW-0812">Transmembrane</keyword>
<evidence type="ECO:0000313" key="2">
    <source>
        <dbReference type="EMBL" id="KAG0019328.1"/>
    </source>
</evidence>
<comment type="caution">
    <text evidence="2">The sequence shown here is derived from an EMBL/GenBank/DDBJ whole genome shotgun (WGS) entry which is preliminary data.</text>
</comment>
<keyword evidence="1" id="KW-1133">Transmembrane helix</keyword>
<reference evidence="2" key="1">
    <citation type="journal article" date="2020" name="Fungal Divers.">
        <title>Resolving the Mortierellaceae phylogeny through synthesis of multi-gene phylogenetics and phylogenomics.</title>
        <authorList>
            <person name="Vandepol N."/>
            <person name="Liber J."/>
            <person name="Desiro A."/>
            <person name="Na H."/>
            <person name="Kennedy M."/>
            <person name="Barry K."/>
            <person name="Grigoriev I.V."/>
            <person name="Miller A.N."/>
            <person name="O'Donnell K."/>
            <person name="Stajich J.E."/>
            <person name="Bonito G."/>
        </authorList>
    </citation>
    <scope>NUCLEOTIDE SEQUENCE</scope>
    <source>
        <strain evidence="2">NRRL 2769</strain>
    </source>
</reference>